<reference evidence="2 3" key="1">
    <citation type="submission" date="2018-06" db="EMBL/GenBank/DDBJ databases">
        <title>Genomic Encyclopedia of Type Strains, Phase III (KMG-III): the genomes of soil and plant-associated and newly described type strains.</title>
        <authorList>
            <person name="Whitman W."/>
        </authorList>
    </citation>
    <scope>NUCLEOTIDE SEQUENCE [LARGE SCALE GENOMIC DNA]</scope>
    <source>
        <strain evidence="2 3">CECT 5889</strain>
    </source>
</reference>
<evidence type="ECO:0000313" key="2">
    <source>
        <dbReference type="EMBL" id="PYE38622.1"/>
    </source>
</evidence>
<proteinExistence type="predicted"/>
<dbReference type="RefSeq" id="WP_110923374.1">
    <property type="nucleotide sequence ID" value="NZ_QJSU01000006.1"/>
</dbReference>
<dbReference type="PANTHER" id="PTHR33336">
    <property type="entry name" value="QUINOL MONOOXYGENASE YGIN-RELATED"/>
    <property type="match status" value="1"/>
</dbReference>
<keyword evidence="3" id="KW-1185">Reference proteome</keyword>
<dbReference type="Gene3D" id="3.30.70.100">
    <property type="match status" value="1"/>
</dbReference>
<name>A0A2V4UXU5_9GAMM</name>
<protein>
    <submittedName>
        <fullName evidence="2">Quinol monooxygenase YgiN</fullName>
    </submittedName>
</protein>
<organism evidence="2 3">
    <name type="scientific">Psychrobacter fozii</name>
    <dbReference type="NCBI Taxonomy" id="198480"/>
    <lineage>
        <taxon>Bacteria</taxon>
        <taxon>Pseudomonadati</taxon>
        <taxon>Pseudomonadota</taxon>
        <taxon>Gammaproteobacteria</taxon>
        <taxon>Moraxellales</taxon>
        <taxon>Moraxellaceae</taxon>
        <taxon>Psychrobacter</taxon>
    </lineage>
</organism>
<dbReference type="GO" id="GO:0004497">
    <property type="term" value="F:monooxygenase activity"/>
    <property type="evidence" value="ECO:0007669"/>
    <property type="project" value="UniProtKB-KW"/>
</dbReference>
<gene>
    <name evidence="2" type="ORF">DFP82_10626</name>
</gene>
<evidence type="ECO:0000313" key="3">
    <source>
        <dbReference type="Proteomes" id="UP000247746"/>
    </source>
</evidence>
<dbReference type="EMBL" id="QJSU01000006">
    <property type="protein sequence ID" value="PYE38622.1"/>
    <property type="molecule type" value="Genomic_DNA"/>
</dbReference>
<dbReference type="InterPro" id="IPR011008">
    <property type="entry name" value="Dimeric_a/b-barrel"/>
</dbReference>
<comment type="caution">
    <text evidence="2">The sequence shown here is derived from an EMBL/GenBank/DDBJ whole genome shotgun (WGS) entry which is preliminary data.</text>
</comment>
<dbReference type="PROSITE" id="PS51725">
    <property type="entry name" value="ABM"/>
    <property type="match status" value="1"/>
</dbReference>
<accession>A0A2V4UXU5</accession>
<dbReference type="InterPro" id="IPR050744">
    <property type="entry name" value="AI-2_Isomerase_LsrG"/>
</dbReference>
<sequence length="101" mass="11519">MNTQANKPLTIVATIKAKPEHVEQVKLELLKLTAASQTDQGCIQYDLHQDNANSNGFIVYEIWEDDEQLQQHVESPHFQNYVTVTDGMIDEFVINEMTIIS</sequence>
<keyword evidence="2" id="KW-0503">Monooxygenase</keyword>
<dbReference type="Proteomes" id="UP000247746">
    <property type="component" value="Unassembled WGS sequence"/>
</dbReference>
<feature type="domain" description="ABM" evidence="1">
    <location>
        <begin position="9"/>
        <end position="97"/>
    </location>
</feature>
<dbReference type="SUPFAM" id="SSF54909">
    <property type="entry name" value="Dimeric alpha+beta barrel"/>
    <property type="match status" value="1"/>
</dbReference>
<dbReference type="PANTHER" id="PTHR33336:SF3">
    <property type="entry name" value="ABM DOMAIN-CONTAINING PROTEIN"/>
    <property type="match status" value="1"/>
</dbReference>
<dbReference type="InterPro" id="IPR007138">
    <property type="entry name" value="ABM_dom"/>
</dbReference>
<dbReference type="OrthoDB" id="9812192at2"/>
<dbReference type="AlphaFoldDB" id="A0A2V4UXU5"/>
<dbReference type="Pfam" id="PF03992">
    <property type="entry name" value="ABM"/>
    <property type="match status" value="1"/>
</dbReference>
<evidence type="ECO:0000259" key="1">
    <source>
        <dbReference type="PROSITE" id="PS51725"/>
    </source>
</evidence>
<keyword evidence="2" id="KW-0560">Oxidoreductase</keyword>